<dbReference type="RefSeq" id="XP_014156879.1">
    <property type="nucleotide sequence ID" value="XM_014301404.1"/>
</dbReference>
<evidence type="ECO:0000256" key="1">
    <source>
        <dbReference type="SAM" id="SignalP"/>
    </source>
</evidence>
<organism evidence="2 3">
    <name type="scientific">Sphaeroforma arctica JP610</name>
    <dbReference type="NCBI Taxonomy" id="667725"/>
    <lineage>
        <taxon>Eukaryota</taxon>
        <taxon>Ichthyosporea</taxon>
        <taxon>Ichthyophonida</taxon>
        <taxon>Sphaeroforma</taxon>
    </lineage>
</organism>
<accession>A0A0L0G1E7</accession>
<keyword evidence="1" id="KW-0732">Signal</keyword>
<proteinExistence type="predicted"/>
<sequence>MMYTRTMVASMAALATFADAACDITLSLLEDVDYGPNVPANGADLPAVIITNARAGDTLGGPATADSKCVYYYRPDSEQLATNASYDGLSQFVGPDWPYVETDMGCAVSFDDSVPEDSIFRMDGYVTVSVYEGVLFGGLPTYFWPDDTAGVGPTMEGLTCVCNFGPWSSVDETGQGAHFEVEQSLPEMESDRIDTVASEEASVAEPTCAIMLSLLENIDYGSNVPANGADLPAIIITNARAGDTLGGPATTDSKCVYYYEPDSIQLATNVSYDGMAQFVGPNWPYVETDAGCAVSFDDSVPADSIFRMDGYVTISAYEGVLFGGLPTYFWPDDTPGVGPAMEGLTCVCNFGPWSSVDETGQGAHFEVEQKYPEIEMDSADMLSMVQTDVVTQTDDASMTEFEV</sequence>
<dbReference type="GeneID" id="25905250"/>
<gene>
    <name evidence="2" type="ORF">SARC_04746</name>
</gene>
<name>A0A0L0G1E7_9EUKA</name>
<evidence type="ECO:0000313" key="2">
    <source>
        <dbReference type="EMBL" id="KNC82977.1"/>
    </source>
</evidence>
<evidence type="ECO:0000313" key="3">
    <source>
        <dbReference type="Proteomes" id="UP000054560"/>
    </source>
</evidence>
<dbReference type="Proteomes" id="UP000054560">
    <property type="component" value="Unassembled WGS sequence"/>
</dbReference>
<feature type="signal peptide" evidence="1">
    <location>
        <begin position="1"/>
        <end position="20"/>
    </location>
</feature>
<keyword evidence="3" id="KW-1185">Reference proteome</keyword>
<protein>
    <submittedName>
        <fullName evidence="2">Uncharacterized protein</fullName>
    </submittedName>
</protein>
<feature type="chain" id="PRO_5005539131" evidence="1">
    <location>
        <begin position="21"/>
        <end position="403"/>
    </location>
</feature>
<dbReference type="EMBL" id="KQ241875">
    <property type="protein sequence ID" value="KNC82977.1"/>
    <property type="molecule type" value="Genomic_DNA"/>
</dbReference>
<dbReference type="AlphaFoldDB" id="A0A0L0G1E7"/>
<reference evidence="2 3" key="1">
    <citation type="submission" date="2011-02" db="EMBL/GenBank/DDBJ databases">
        <title>The Genome Sequence of Sphaeroforma arctica JP610.</title>
        <authorList>
            <consortium name="The Broad Institute Genome Sequencing Platform"/>
            <person name="Russ C."/>
            <person name="Cuomo C."/>
            <person name="Young S.K."/>
            <person name="Zeng Q."/>
            <person name="Gargeya S."/>
            <person name="Alvarado L."/>
            <person name="Berlin A."/>
            <person name="Chapman S.B."/>
            <person name="Chen Z."/>
            <person name="Freedman E."/>
            <person name="Gellesch M."/>
            <person name="Goldberg J."/>
            <person name="Griggs A."/>
            <person name="Gujja S."/>
            <person name="Heilman E."/>
            <person name="Heiman D."/>
            <person name="Howarth C."/>
            <person name="Mehta T."/>
            <person name="Neiman D."/>
            <person name="Pearson M."/>
            <person name="Roberts A."/>
            <person name="Saif S."/>
            <person name="Shea T."/>
            <person name="Shenoy N."/>
            <person name="Sisk P."/>
            <person name="Stolte C."/>
            <person name="Sykes S."/>
            <person name="White J."/>
            <person name="Yandava C."/>
            <person name="Burger G."/>
            <person name="Gray M.W."/>
            <person name="Holland P.W.H."/>
            <person name="King N."/>
            <person name="Lang F.B.F."/>
            <person name="Roger A.J."/>
            <person name="Ruiz-Trillo I."/>
            <person name="Haas B."/>
            <person name="Nusbaum C."/>
            <person name="Birren B."/>
        </authorList>
    </citation>
    <scope>NUCLEOTIDE SEQUENCE [LARGE SCALE GENOMIC DNA]</scope>
    <source>
        <strain evidence="2 3">JP610</strain>
    </source>
</reference>